<evidence type="ECO:0000313" key="2">
    <source>
        <dbReference type="Proteomes" id="UP000828390"/>
    </source>
</evidence>
<sequence>MINDETEILPNQVCCVLLGMNNPLEGMHTVYIIHSVFRLTASTSTSVNPAMENSLAQRVVTCDVS</sequence>
<dbReference type="AlphaFoldDB" id="A0A9D4FBB1"/>
<proteinExistence type="predicted"/>
<protein>
    <submittedName>
        <fullName evidence="1">Uncharacterized protein</fullName>
    </submittedName>
</protein>
<name>A0A9D4FBB1_DREPO</name>
<dbReference type="EMBL" id="JAIWYP010000007">
    <property type="protein sequence ID" value="KAH3795117.1"/>
    <property type="molecule type" value="Genomic_DNA"/>
</dbReference>
<reference evidence="1" key="2">
    <citation type="submission" date="2020-11" db="EMBL/GenBank/DDBJ databases">
        <authorList>
            <person name="McCartney M.A."/>
            <person name="Auch B."/>
            <person name="Kono T."/>
            <person name="Mallez S."/>
            <person name="Becker A."/>
            <person name="Gohl D.M."/>
            <person name="Silverstein K.A.T."/>
            <person name="Koren S."/>
            <person name="Bechman K.B."/>
            <person name="Herman A."/>
            <person name="Abrahante J.E."/>
            <person name="Garbe J."/>
        </authorList>
    </citation>
    <scope>NUCLEOTIDE SEQUENCE</scope>
    <source>
        <strain evidence="1">Duluth1</strain>
        <tissue evidence="1">Whole animal</tissue>
    </source>
</reference>
<organism evidence="1 2">
    <name type="scientific">Dreissena polymorpha</name>
    <name type="common">Zebra mussel</name>
    <name type="synonym">Mytilus polymorpha</name>
    <dbReference type="NCBI Taxonomy" id="45954"/>
    <lineage>
        <taxon>Eukaryota</taxon>
        <taxon>Metazoa</taxon>
        <taxon>Spiralia</taxon>
        <taxon>Lophotrochozoa</taxon>
        <taxon>Mollusca</taxon>
        <taxon>Bivalvia</taxon>
        <taxon>Autobranchia</taxon>
        <taxon>Heteroconchia</taxon>
        <taxon>Euheterodonta</taxon>
        <taxon>Imparidentia</taxon>
        <taxon>Neoheterodontei</taxon>
        <taxon>Myida</taxon>
        <taxon>Dreissenoidea</taxon>
        <taxon>Dreissenidae</taxon>
        <taxon>Dreissena</taxon>
    </lineage>
</organism>
<evidence type="ECO:0000313" key="1">
    <source>
        <dbReference type="EMBL" id="KAH3795117.1"/>
    </source>
</evidence>
<comment type="caution">
    <text evidence="1">The sequence shown here is derived from an EMBL/GenBank/DDBJ whole genome shotgun (WGS) entry which is preliminary data.</text>
</comment>
<dbReference type="Proteomes" id="UP000828390">
    <property type="component" value="Unassembled WGS sequence"/>
</dbReference>
<gene>
    <name evidence="1" type="ORF">DPMN_148662</name>
</gene>
<keyword evidence="2" id="KW-1185">Reference proteome</keyword>
<accession>A0A9D4FBB1</accession>
<reference evidence="1" key="1">
    <citation type="journal article" date="2019" name="bioRxiv">
        <title>The Genome of the Zebra Mussel, Dreissena polymorpha: A Resource for Invasive Species Research.</title>
        <authorList>
            <person name="McCartney M.A."/>
            <person name="Auch B."/>
            <person name="Kono T."/>
            <person name="Mallez S."/>
            <person name="Zhang Y."/>
            <person name="Obille A."/>
            <person name="Becker A."/>
            <person name="Abrahante J.E."/>
            <person name="Garbe J."/>
            <person name="Badalamenti J.P."/>
            <person name="Herman A."/>
            <person name="Mangelson H."/>
            <person name="Liachko I."/>
            <person name="Sullivan S."/>
            <person name="Sone E.D."/>
            <person name="Koren S."/>
            <person name="Silverstein K.A.T."/>
            <person name="Beckman K.B."/>
            <person name="Gohl D.M."/>
        </authorList>
    </citation>
    <scope>NUCLEOTIDE SEQUENCE</scope>
    <source>
        <strain evidence="1">Duluth1</strain>
        <tissue evidence="1">Whole animal</tissue>
    </source>
</reference>